<keyword evidence="1" id="KW-0812">Transmembrane</keyword>
<dbReference type="RefSeq" id="WP_089751292.1">
    <property type="nucleotide sequence ID" value="NZ_FOOG01000008.1"/>
</dbReference>
<keyword evidence="1" id="KW-1133">Transmembrane helix</keyword>
<name>A0A1I2LBI2_9BACI</name>
<keyword evidence="1" id="KW-0472">Membrane</keyword>
<proteinExistence type="predicted"/>
<dbReference type="AlphaFoldDB" id="A0A1I2LBI2"/>
<evidence type="ECO:0000313" key="3">
    <source>
        <dbReference type="Proteomes" id="UP000198897"/>
    </source>
</evidence>
<evidence type="ECO:0000313" key="2">
    <source>
        <dbReference type="EMBL" id="SFF75819.1"/>
    </source>
</evidence>
<accession>A0A1I2LBI2</accession>
<organism evidence="2 3">
    <name type="scientific">Halobacillus alkaliphilus</name>
    <dbReference type="NCBI Taxonomy" id="396056"/>
    <lineage>
        <taxon>Bacteria</taxon>
        <taxon>Bacillati</taxon>
        <taxon>Bacillota</taxon>
        <taxon>Bacilli</taxon>
        <taxon>Bacillales</taxon>
        <taxon>Bacillaceae</taxon>
        <taxon>Halobacillus</taxon>
    </lineage>
</organism>
<sequence>MKAHPFNWFATIIAVIAVSIWLFTSYGKIHSKHLTEATISEKTHEEDEYYIKVDGKKIKVKDSSTWMVLEAGENYELTYEWYGINKPYVKEINQAHDEDQIGGGH</sequence>
<keyword evidence="3" id="KW-1185">Reference proteome</keyword>
<protein>
    <submittedName>
        <fullName evidence="2">Uncharacterized protein</fullName>
    </submittedName>
</protein>
<dbReference type="OrthoDB" id="2969039at2"/>
<gene>
    <name evidence="2" type="ORF">SAMN05216353_10845</name>
</gene>
<reference evidence="3" key="1">
    <citation type="submission" date="2016-10" db="EMBL/GenBank/DDBJ databases">
        <authorList>
            <person name="Varghese N."/>
            <person name="Submissions S."/>
        </authorList>
    </citation>
    <scope>NUCLEOTIDE SEQUENCE [LARGE SCALE GENOMIC DNA]</scope>
    <source>
        <strain evidence="3">FP5</strain>
    </source>
</reference>
<dbReference type="EMBL" id="FOOG01000008">
    <property type="protein sequence ID" value="SFF75819.1"/>
    <property type="molecule type" value="Genomic_DNA"/>
</dbReference>
<evidence type="ECO:0000256" key="1">
    <source>
        <dbReference type="SAM" id="Phobius"/>
    </source>
</evidence>
<dbReference type="Proteomes" id="UP000198897">
    <property type="component" value="Unassembled WGS sequence"/>
</dbReference>
<feature type="transmembrane region" description="Helical" evidence="1">
    <location>
        <begin position="6"/>
        <end position="24"/>
    </location>
</feature>